<dbReference type="EMBL" id="AP018227">
    <property type="protein sequence ID" value="BAY84580.1"/>
    <property type="molecule type" value="Genomic_DNA"/>
</dbReference>
<feature type="transmembrane region" description="Helical" evidence="2">
    <location>
        <begin position="151"/>
        <end position="171"/>
    </location>
</feature>
<feature type="transmembrane region" description="Helical" evidence="2">
    <location>
        <begin position="313"/>
        <end position="334"/>
    </location>
</feature>
<evidence type="ECO:0000313" key="5">
    <source>
        <dbReference type="Proteomes" id="UP000218418"/>
    </source>
</evidence>
<evidence type="ECO:0000259" key="3">
    <source>
        <dbReference type="Pfam" id="PF12801"/>
    </source>
</evidence>
<name>A0A1Z4LTK6_9CYAN</name>
<feature type="transmembrane region" description="Helical" evidence="2">
    <location>
        <begin position="128"/>
        <end position="145"/>
    </location>
</feature>
<organism evidence="4 5">
    <name type="scientific">Calothrix parasitica NIES-267</name>
    <dbReference type="NCBI Taxonomy" id="1973488"/>
    <lineage>
        <taxon>Bacteria</taxon>
        <taxon>Bacillati</taxon>
        <taxon>Cyanobacteriota</taxon>
        <taxon>Cyanophyceae</taxon>
        <taxon>Nostocales</taxon>
        <taxon>Calotrichaceae</taxon>
        <taxon>Calothrix</taxon>
    </lineage>
</organism>
<feature type="transmembrane region" description="Helical" evidence="2">
    <location>
        <begin position="386"/>
        <end position="403"/>
    </location>
</feature>
<sequence length="554" mass="63613">MLSKVSEKRMHTIRWILVIGWLLLIFSLFYDPITHHLTNPENYLSPFRDELKPILVQGKYLQGEAYPIGARVFWGMVVPSAIMIVLVFGHETWRRICPLYFLSQIPRALGLKPKLNIKKNTWLTRNHFYVQFALLFIGLNFRILFVNSARLALGFFLLSAIAISITVVFLYGGRSWCHYVCPFGVVQTVFTGSRGLLGSNASSTPSKSITQSMCRTVDTAKNSEKSACVGCKSACMDIDAEKAYWNDLKKPGRRFVQYGYLGLVIGYFVYYWLYAGNLDYYFSGFWTYEKNQLSTLWEPGFYIFNDAINIPKIVAVPLTLGFAVMLSYWILSKVEKRLRAYFKRRNPNINSEQVLHKMLTVCTFIAFNCFFIYGGRPEIMRLPKPAQLLFNSIVVAVSTIWLIRTWGRSFEEYQRDSLASSFRRQLSKLPINISQLLKGHSLDELSSNELFVLASVLPNYQQTDRQQIYKSILQEGLALSNFSSSDSLDILHEIRQKLGLKESDHYNLLSEISSENPSLVYRKQTSNPSNNQMKQLVDSDYGTKDTQLRAKCPS</sequence>
<reference evidence="4 5" key="1">
    <citation type="submission" date="2017-06" db="EMBL/GenBank/DDBJ databases">
        <title>Genome sequencing of cyanobaciteial culture collection at National Institute for Environmental Studies (NIES).</title>
        <authorList>
            <person name="Hirose Y."/>
            <person name="Shimura Y."/>
            <person name="Fujisawa T."/>
            <person name="Nakamura Y."/>
            <person name="Kawachi M."/>
        </authorList>
    </citation>
    <scope>NUCLEOTIDE SEQUENCE [LARGE SCALE GENOMIC DNA]</scope>
    <source>
        <strain evidence="4 5">NIES-267</strain>
    </source>
</reference>
<dbReference type="OrthoDB" id="8360592at2"/>
<proteinExistence type="predicted"/>
<evidence type="ECO:0000313" key="4">
    <source>
        <dbReference type="EMBL" id="BAY84580.1"/>
    </source>
</evidence>
<protein>
    <recommendedName>
        <fullName evidence="3">4Fe-4S ferredoxin-type domain-containing protein</fullName>
    </recommendedName>
</protein>
<keyword evidence="2" id="KW-0812">Transmembrane</keyword>
<keyword evidence="5" id="KW-1185">Reference proteome</keyword>
<feature type="transmembrane region" description="Helical" evidence="2">
    <location>
        <begin position="68"/>
        <end position="89"/>
    </location>
</feature>
<feature type="compositionally biased region" description="Polar residues" evidence="1">
    <location>
        <begin position="521"/>
        <end position="534"/>
    </location>
</feature>
<feature type="transmembrane region" description="Helical" evidence="2">
    <location>
        <begin position="12"/>
        <end position="30"/>
    </location>
</feature>
<gene>
    <name evidence="4" type="ORF">NIES267_40760</name>
</gene>
<feature type="region of interest" description="Disordered" evidence="1">
    <location>
        <begin position="521"/>
        <end position="554"/>
    </location>
</feature>
<accession>A0A1Z4LTK6</accession>
<dbReference type="InterPro" id="IPR017896">
    <property type="entry name" value="4Fe4S_Fe-S-bd"/>
</dbReference>
<dbReference type="Pfam" id="PF12801">
    <property type="entry name" value="Fer4_5"/>
    <property type="match status" value="1"/>
</dbReference>
<feature type="domain" description="4Fe-4S ferredoxin-type" evidence="3">
    <location>
        <begin position="156"/>
        <end position="196"/>
    </location>
</feature>
<feature type="transmembrane region" description="Helical" evidence="2">
    <location>
        <begin position="354"/>
        <end position="374"/>
    </location>
</feature>
<dbReference type="AlphaFoldDB" id="A0A1Z4LTK6"/>
<keyword evidence="2" id="KW-0472">Membrane</keyword>
<feature type="transmembrane region" description="Helical" evidence="2">
    <location>
        <begin position="255"/>
        <end position="273"/>
    </location>
</feature>
<evidence type="ECO:0000256" key="1">
    <source>
        <dbReference type="SAM" id="MobiDB-lite"/>
    </source>
</evidence>
<evidence type="ECO:0000256" key="2">
    <source>
        <dbReference type="SAM" id="Phobius"/>
    </source>
</evidence>
<keyword evidence="2" id="KW-1133">Transmembrane helix</keyword>
<dbReference type="Proteomes" id="UP000218418">
    <property type="component" value="Chromosome"/>
</dbReference>